<dbReference type="GO" id="GO:0005783">
    <property type="term" value="C:endoplasmic reticulum"/>
    <property type="evidence" value="ECO:0000318"/>
    <property type="project" value="GO_Central"/>
</dbReference>
<gene>
    <name evidence="2" type="ORF">CHLRE_17g712800v5</name>
</gene>
<dbReference type="InParanoid" id="A0A2K3CPR9"/>
<feature type="region of interest" description="Disordered" evidence="1">
    <location>
        <begin position="203"/>
        <end position="249"/>
    </location>
</feature>
<keyword evidence="3" id="KW-1185">Reference proteome</keyword>
<dbReference type="KEGG" id="cre:CHLRE_17g712800v5"/>
<accession>A0A2K3CPR9</accession>
<dbReference type="Proteomes" id="UP000006906">
    <property type="component" value="Chromosome 17"/>
</dbReference>
<dbReference type="GO" id="GO:0046513">
    <property type="term" value="P:ceramide biosynthetic process"/>
    <property type="evidence" value="ECO:0000318"/>
    <property type="project" value="GO_Central"/>
</dbReference>
<sequence>MRLTPELIHCIAERLSPYEPATTLRLLNKETAAALRGEYGTIALAQTISPKGLKIAVSPWPGRAFVAHWSRPEPWRTLTLQQRRQLLCLAASSHDVASLEVALAFSGAGLTREVVDAAAAGGDRAALQRLIEEGCDRSARAAELAACYGHVHILQWITADADPARSLWEALGYYSDADVAKAACAGGQGHVLTWFEGGKRQQQPAAAAAGQQAAGQEGQVGQGAQQEGRGAEPVRPEGMAGRTRSHSRRLLPTTAAAPSALSFRELVVAAADGGHVDLVSRLMRPDGVYAIRLAMWKSFDWSVVLNSVAAGCPVAFLQQFYDDHLPFCFPAVDDESFILALSQVLCSALSSGGDDWQAKAELLLSRWAALAAVSEAAGERVRAALPEAASWWRRTIVRDEEARPGMLQRCRYLAALVEEAAAVAAAAGGGGGGGAEAAEASGGMSEASDDSGELEGGAWWQGAAADWAATVGDADALAELLDWWQSPGDHSA</sequence>
<feature type="compositionally biased region" description="Low complexity" evidence="1">
    <location>
        <begin position="203"/>
        <end position="228"/>
    </location>
</feature>
<evidence type="ECO:0000256" key="1">
    <source>
        <dbReference type="SAM" id="MobiDB-lite"/>
    </source>
</evidence>
<protein>
    <submittedName>
        <fullName evidence="2">Uncharacterized protein</fullName>
    </submittedName>
</protein>
<dbReference type="GO" id="GO:0016020">
    <property type="term" value="C:membrane"/>
    <property type="evidence" value="ECO:0000318"/>
    <property type="project" value="GO_Central"/>
</dbReference>
<feature type="region of interest" description="Disordered" evidence="1">
    <location>
        <begin position="428"/>
        <end position="454"/>
    </location>
</feature>
<proteinExistence type="predicted"/>
<dbReference type="GO" id="GO:0004620">
    <property type="term" value="F:phospholipase activity"/>
    <property type="evidence" value="ECO:0000318"/>
    <property type="project" value="GO_Central"/>
</dbReference>
<dbReference type="OrthoDB" id="548202at2759"/>
<dbReference type="Gramene" id="PNW70268">
    <property type="protein sequence ID" value="PNW70268"/>
    <property type="gene ID" value="CHLRE_17g712800v5"/>
</dbReference>
<reference evidence="2 3" key="1">
    <citation type="journal article" date="2007" name="Science">
        <title>The Chlamydomonas genome reveals the evolution of key animal and plant functions.</title>
        <authorList>
            <person name="Merchant S.S."/>
            <person name="Prochnik S.E."/>
            <person name="Vallon O."/>
            <person name="Harris E.H."/>
            <person name="Karpowicz S.J."/>
            <person name="Witman G.B."/>
            <person name="Terry A."/>
            <person name="Salamov A."/>
            <person name="Fritz-Laylin L.K."/>
            <person name="Marechal-Drouard L."/>
            <person name="Marshall W.F."/>
            <person name="Qu L.H."/>
            <person name="Nelson D.R."/>
            <person name="Sanderfoot A.A."/>
            <person name="Spalding M.H."/>
            <person name="Kapitonov V.V."/>
            <person name="Ren Q."/>
            <person name="Ferris P."/>
            <person name="Lindquist E."/>
            <person name="Shapiro H."/>
            <person name="Lucas S.M."/>
            <person name="Grimwood J."/>
            <person name="Schmutz J."/>
            <person name="Cardol P."/>
            <person name="Cerutti H."/>
            <person name="Chanfreau G."/>
            <person name="Chen C.L."/>
            <person name="Cognat V."/>
            <person name="Croft M.T."/>
            <person name="Dent R."/>
            <person name="Dutcher S."/>
            <person name="Fernandez E."/>
            <person name="Fukuzawa H."/>
            <person name="Gonzalez-Ballester D."/>
            <person name="Gonzalez-Halphen D."/>
            <person name="Hallmann A."/>
            <person name="Hanikenne M."/>
            <person name="Hippler M."/>
            <person name="Inwood W."/>
            <person name="Jabbari K."/>
            <person name="Kalanon M."/>
            <person name="Kuras R."/>
            <person name="Lefebvre P.A."/>
            <person name="Lemaire S.D."/>
            <person name="Lobanov A.V."/>
            <person name="Lohr M."/>
            <person name="Manuell A."/>
            <person name="Meier I."/>
            <person name="Mets L."/>
            <person name="Mittag M."/>
            <person name="Mittelmeier T."/>
            <person name="Moroney J.V."/>
            <person name="Moseley J."/>
            <person name="Napoli C."/>
            <person name="Nedelcu A.M."/>
            <person name="Niyogi K."/>
            <person name="Novoselov S.V."/>
            <person name="Paulsen I.T."/>
            <person name="Pazour G."/>
            <person name="Purton S."/>
            <person name="Ral J.P."/>
            <person name="Riano-Pachon D.M."/>
            <person name="Riekhof W."/>
            <person name="Rymarquis L."/>
            <person name="Schroda M."/>
            <person name="Stern D."/>
            <person name="Umen J."/>
            <person name="Willows R."/>
            <person name="Wilson N."/>
            <person name="Zimmer S.L."/>
            <person name="Allmer J."/>
            <person name="Balk J."/>
            <person name="Bisova K."/>
            <person name="Chen C.J."/>
            <person name="Elias M."/>
            <person name="Gendler K."/>
            <person name="Hauser C."/>
            <person name="Lamb M.R."/>
            <person name="Ledford H."/>
            <person name="Long J.C."/>
            <person name="Minagawa J."/>
            <person name="Page M.D."/>
            <person name="Pan J."/>
            <person name="Pootakham W."/>
            <person name="Roje S."/>
            <person name="Rose A."/>
            <person name="Stahlberg E."/>
            <person name="Terauchi A.M."/>
            <person name="Yang P."/>
            <person name="Ball S."/>
            <person name="Bowler C."/>
            <person name="Dieckmann C.L."/>
            <person name="Gladyshev V.N."/>
            <person name="Green P."/>
            <person name="Jorgensen R."/>
            <person name="Mayfield S."/>
            <person name="Mueller-Roeber B."/>
            <person name="Rajamani S."/>
            <person name="Sayre R.T."/>
            <person name="Brokstein P."/>
            <person name="Dubchak I."/>
            <person name="Goodstein D."/>
            <person name="Hornick L."/>
            <person name="Huang Y.W."/>
            <person name="Jhaveri J."/>
            <person name="Luo Y."/>
            <person name="Martinez D."/>
            <person name="Ngau W.C."/>
            <person name="Otillar B."/>
            <person name="Poliakov A."/>
            <person name="Porter A."/>
            <person name="Szajkowski L."/>
            <person name="Werner G."/>
            <person name="Zhou K."/>
            <person name="Grigoriev I.V."/>
            <person name="Rokhsar D.S."/>
            <person name="Grossman A.R."/>
        </authorList>
    </citation>
    <scope>NUCLEOTIDE SEQUENCE [LARGE SCALE GENOMIC DNA]</scope>
    <source>
        <strain evidence="3">CC-503</strain>
    </source>
</reference>
<feature type="compositionally biased region" description="Low complexity" evidence="1">
    <location>
        <begin position="436"/>
        <end position="446"/>
    </location>
</feature>
<name>A0A2K3CPR9_CHLRE</name>
<evidence type="ECO:0000313" key="3">
    <source>
        <dbReference type="Proteomes" id="UP000006906"/>
    </source>
</evidence>
<organism evidence="2 3">
    <name type="scientific">Chlamydomonas reinhardtii</name>
    <name type="common">Chlamydomonas smithii</name>
    <dbReference type="NCBI Taxonomy" id="3055"/>
    <lineage>
        <taxon>Eukaryota</taxon>
        <taxon>Viridiplantae</taxon>
        <taxon>Chlorophyta</taxon>
        <taxon>core chlorophytes</taxon>
        <taxon>Chlorophyceae</taxon>
        <taxon>CS clade</taxon>
        <taxon>Chlamydomonadales</taxon>
        <taxon>Chlamydomonadaceae</taxon>
        <taxon>Chlamydomonas</taxon>
    </lineage>
</organism>
<dbReference type="GeneID" id="66056972"/>
<dbReference type="ExpressionAtlas" id="A0A2K3CPR9">
    <property type="expression patterns" value="baseline"/>
</dbReference>
<dbReference type="GO" id="GO:0071944">
    <property type="term" value="C:cell periphery"/>
    <property type="evidence" value="ECO:0000318"/>
    <property type="project" value="GO_Central"/>
</dbReference>
<dbReference type="RefSeq" id="XP_042914572.1">
    <property type="nucleotide sequence ID" value="XM_043072113.1"/>
</dbReference>
<dbReference type="AlphaFoldDB" id="A0A2K3CPR9"/>
<dbReference type="GO" id="GO:0030149">
    <property type="term" value="P:sphingolipid catabolic process"/>
    <property type="evidence" value="ECO:0000318"/>
    <property type="project" value="GO_Central"/>
</dbReference>
<evidence type="ECO:0000313" key="2">
    <source>
        <dbReference type="EMBL" id="PNW70268.1"/>
    </source>
</evidence>
<dbReference type="EMBL" id="CM008978">
    <property type="protein sequence ID" value="PNW70268.1"/>
    <property type="molecule type" value="Genomic_DNA"/>
</dbReference>
<dbReference type="PANTHER" id="PTHR12393">
    <property type="entry name" value="SPHINGOMYELIN PHOSPHODIESTERASE RELATED"/>
    <property type="match status" value="1"/>
</dbReference>
<dbReference type="PANTHER" id="PTHR12393:SF6">
    <property type="entry name" value="SPHINGOMYELIN PHOSPHODIESTERASE 2"/>
    <property type="match status" value="1"/>
</dbReference>